<dbReference type="GO" id="GO:0009410">
    <property type="term" value="P:response to xenobiotic stimulus"/>
    <property type="evidence" value="ECO:0007669"/>
    <property type="project" value="Ensembl"/>
</dbReference>
<reference evidence="6" key="3">
    <citation type="submission" date="2025-09" db="UniProtKB">
        <authorList>
            <consortium name="Ensembl"/>
        </authorList>
    </citation>
    <scope>IDENTIFICATION</scope>
</reference>
<feature type="domain" description="Calponin-homology (CH)" evidence="5">
    <location>
        <begin position="324"/>
        <end position="430"/>
    </location>
</feature>
<dbReference type="GO" id="GO:0005516">
    <property type="term" value="F:calmodulin binding"/>
    <property type="evidence" value="ECO:0007669"/>
    <property type="project" value="Ensembl"/>
</dbReference>
<dbReference type="GO" id="GO:0008157">
    <property type="term" value="F:protein phosphatase 1 binding"/>
    <property type="evidence" value="ECO:0007669"/>
    <property type="project" value="Ensembl"/>
</dbReference>
<evidence type="ECO:0000259" key="5">
    <source>
        <dbReference type="PROSITE" id="PS50021"/>
    </source>
</evidence>
<dbReference type="Proteomes" id="UP000001646">
    <property type="component" value="Chromosome 1"/>
</dbReference>
<protein>
    <submittedName>
        <fullName evidence="6">Smoothelin like 1</fullName>
    </submittedName>
</protein>
<evidence type="ECO:0000313" key="7">
    <source>
        <dbReference type="Proteomes" id="UP000001646"/>
    </source>
</evidence>
<evidence type="ECO:0000256" key="1">
    <source>
        <dbReference type="ARBA" id="ARBA00022553"/>
    </source>
</evidence>
<dbReference type="Pfam" id="PF00307">
    <property type="entry name" value="CH"/>
    <property type="match status" value="1"/>
</dbReference>
<dbReference type="STRING" id="28377.ENSACAP00000007036"/>
<feature type="compositionally biased region" description="Basic and acidic residues" evidence="4">
    <location>
        <begin position="280"/>
        <end position="289"/>
    </location>
</feature>
<dbReference type="GO" id="GO:0005634">
    <property type="term" value="C:nucleus"/>
    <property type="evidence" value="ECO:0007669"/>
    <property type="project" value="Ensembl"/>
</dbReference>
<evidence type="ECO:0000313" key="6">
    <source>
        <dbReference type="Ensembl" id="ENSACAP00000007036.3"/>
    </source>
</evidence>
<dbReference type="GO" id="GO:0014823">
    <property type="term" value="P:response to activity"/>
    <property type="evidence" value="ECO:0007669"/>
    <property type="project" value="Ensembl"/>
</dbReference>
<dbReference type="HOGENOM" id="CLU_040651_5_1_1"/>
<dbReference type="KEGG" id="acs:100557408"/>
<dbReference type="eggNOG" id="KOG4678">
    <property type="taxonomic scope" value="Eukaryota"/>
</dbReference>
<proteinExistence type="inferred from homology"/>
<gene>
    <name evidence="6" type="primary">SMTNL1</name>
</gene>
<feature type="compositionally biased region" description="Low complexity" evidence="4">
    <location>
        <begin position="209"/>
        <end position="272"/>
    </location>
</feature>
<dbReference type="GO" id="GO:0042310">
    <property type="term" value="P:vasoconstriction"/>
    <property type="evidence" value="ECO:0007669"/>
    <property type="project" value="Ensembl"/>
</dbReference>
<dbReference type="Gene3D" id="1.10.418.10">
    <property type="entry name" value="Calponin-like domain"/>
    <property type="match status" value="1"/>
</dbReference>
<dbReference type="PROSITE" id="PS50021">
    <property type="entry name" value="CH"/>
    <property type="match status" value="1"/>
</dbReference>
<keyword evidence="2" id="KW-0175">Coiled coil</keyword>
<dbReference type="GO" id="GO:0048644">
    <property type="term" value="P:muscle organ morphogenesis"/>
    <property type="evidence" value="ECO:0007669"/>
    <property type="project" value="Ensembl"/>
</dbReference>
<dbReference type="InterPro" id="IPR036872">
    <property type="entry name" value="CH_dom_sf"/>
</dbReference>
<dbReference type="Ensembl" id="ENSACAT00000007188.4">
    <property type="protein sequence ID" value="ENSACAP00000007036.3"/>
    <property type="gene ID" value="ENSACAG00000007205.4"/>
</dbReference>
<dbReference type="GeneTree" id="ENSGT00940000162276"/>
<sequence length="440" mass="47704">MEGEGTKEQQEMQQINGVEQKGESGDAQIISKGESKAGKTEGVGNEESGENKTGKAQPTGKEAVLENETGKDDAGKSETEKTEDTGKEDAGENQADKGENSGKEDKQVNEIPKKALGNEERQGSETIKEVKESHQAQAEATVALGESGTEPKEEADVSGTSEEPQEAKGEKDGAVEKNASISKKESRTGSTSDEPLSPGPEEEEEEYWPEFSPSSPDESPQSPTELKSMETGSTTSGPSTPEAATGDITSTEAAPEGTQEQQQQTSPEPTAASKEKKKRPALDRREITRPRMPPRVQSRKAIMDKFGGAATGPAPNIKKTGGANTIKTMLLEWCRAKTRGYEHVDIQNFSSSWSSAMAFCALIHSYFPDAFDYSTLDPANRRENFTLAFSTAEKLADCAQLLEVDDMVRMSVPDNKCIYTYIQELYRSLVQKGLVKTKKK</sequence>
<dbReference type="InterPro" id="IPR001715">
    <property type="entry name" value="CH_dom"/>
</dbReference>
<feature type="compositionally biased region" description="Basic and acidic residues" evidence="4">
    <location>
        <begin position="68"/>
        <end position="134"/>
    </location>
</feature>
<accession>G1KG89</accession>
<name>G1KG89_ANOCA</name>
<dbReference type="SMART" id="SM00033">
    <property type="entry name" value="CH"/>
    <property type="match status" value="1"/>
</dbReference>
<keyword evidence="7" id="KW-1185">Reference proteome</keyword>
<dbReference type="SUPFAM" id="SSF47576">
    <property type="entry name" value="Calponin-homology domain, CH-domain"/>
    <property type="match status" value="1"/>
</dbReference>
<dbReference type="GO" id="GO:0005523">
    <property type="term" value="F:tropomyosin binding"/>
    <property type="evidence" value="ECO:0007669"/>
    <property type="project" value="Ensembl"/>
</dbReference>
<dbReference type="OrthoDB" id="21607at2759"/>
<evidence type="ECO:0000256" key="2">
    <source>
        <dbReference type="ARBA" id="ARBA00023054"/>
    </source>
</evidence>
<keyword evidence="1" id="KW-0597">Phosphoprotein</keyword>
<dbReference type="Bgee" id="ENSACAG00000007205">
    <property type="expression patterns" value="Expressed in skeletal muscle tissue and 7 other cell types or tissues"/>
</dbReference>
<dbReference type="CTD" id="219537"/>
<dbReference type="PANTHER" id="PTHR23167:SF45">
    <property type="entry name" value="SMOOTHELIN-LIKE PROTEIN 1"/>
    <property type="match status" value="1"/>
</dbReference>
<dbReference type="InterPro" id="IPR050540">
    <property type="entry name" value="F-actin_Monoox_Mical"/>
</dbReference>
<feature type="compositionally biased region" description="Basic and acidic residues" evidence="4">
    <location>
        <begin position="1"/>
        <end position="10"/>
    </location>
</feature>
<feature type="region of interest" description="Disordered" evidence="4">
    <location>
        <begin position="1"/>
        <end position="297"/>
    </location>
</feature>
<organism evidence="6 7">
    <name type="scientific">Anolis carolinensis</name>
    <name type="common">Green anole</name>
    <name type="synonym">American chameleon</name>
    <dbReference type="NCBI Taxonomy" id="28377"/>
    <lineage>
        <taxon>Eukaryota</taxon>
        <taxon>Metazoa</taxon>
        <taxon>Chordata</taxon>
        <taxon>Craniata</taxon>
        <taxon>Vertebrata</taxon>
        <taxon>Euteleostomi</taxon>
        <taxon>Lepidosauria</taxon>
        <taxon>Squamata</taxon>
        <taxon>Bifurcata</taxon>
        <taxon>Unidentata</taxon>
        <taxon>Episquamata</taxon>
        <taxon>Toxicofera</taxon>
        <taxon>Iguania</taxon>
        <taxon>Dactyloidae</taxon>
        <taxon>Anolis</taxon>
    </lineage>
</organism>
<evidence type="ECO:0000256" key="3">
    <source>
        <dbReference type="ARBA" id="ARBA00061655"/>
    </source>
</evidence>
<feature type="compositionally biased region" description="Basic and acidic residues" evidence="4">
    <location>
        <begin position="165"/>
        <end position="175"/>
    </location>
</feature>
<dbReference type="PANTHER" id="PTHR23167">
    <property type="entry name" value="CALPONIN HOMOLOGY DOMAIN-CONTAINING PROTEIN DDB_G0272472-RELATED"/>
    <property type="match status" value="1"/>
</dbReference>
<dbReference type="GO" id="GO:0051401">
    <property type="term" value="F:CH domain binding"/>
    <property type="evidence" value="ECO:0007669"/>
    <property type="project" value="Ensembl"/>
</dbReference>
<comment type="similarity">
    <text evidence="3">Belongs to the smoothelin family.</text>
</comment>
<dbReference type="GeneID" id="100557408"/>
<evidence type="ECO:0000256" key="4">
    <source>
        <dbReference type="SAM" id="MobiDB-lite"/>
    </source>
</evidence>
<dbReference type="FunFam" id="1.10.418.10:FF:000009">
    <property type="entry name" value="smoothelin isoform X2"/>
    <property type="match status" value="1"/>
</dbReference>
<reference evidence="6 7" key="1">
    <citation type="submission" date="2009-12" db="EMBL/GenBank/DDBJ databases">
        <title>The Genome Sequence of Anolis carolinensis (Green Anole Lizard).</title>
        <authorList>
            <consortium name="The Genome Sequencing Platform"/>
            <person name="Di Palma F."/>
            <person name="Alfoldi J."/>
            <person name="Heiman D."/>
            <person name="Young S."/>
            <person name="Grabherr M."/>
            <person name="Johnson J."/>
            <person name="Lander E.S."/>
            <person name="Lindblad-Toh K."/>
        </authorList>
    </citation>
    <scope>NUCLEOTIDE SEQUENCE [LARGE SCALE GENOMIC DNA]</scope>
    <source>
        <strain evidence="6 7">JBL SC #1</strain>
    </source>
</reference>
<reference evidence="6" key="2">
    <citation type="submission" date="2025-08" db="UniProtKB">
        <authorList>
            <consortium name="Ensembl"/>
        </authorList>
    </citation>
    <scope>IDENTIFICATION</scope>
</reference>
<dbReference type="GO" id="GO:0045892">
    <property type="term" value="P:negative regulation of DNA-templated transcription"/>
    <property type="evidence" value="ECO:0007669"/>
    <property type="project" value="Ensembl"/>
</dbReference>
<dbReference type="AlphaFoldDB" id="G1KG89"/>
<dbReference type="GO" id="GO:0031674">
    <property type="term" value="C:I band"/>
    <property type="evidence" value="ECO:0007669"/>
    <property type="project" value="Ensembl"/>
</dbReference>
<dbReference type="GO" id="GO:0097718">
    <property type="term" value="F:disordered domain specific binding"/>
    <property type="evidence" value="ECO:0007669"/>
    <property type="project" value="Ensembl"/>
</dbReference>
<dbReference type="GO" id="GO:0045907">
    <property type="term" value="P:positive regulation of vasoconstriction"/>
    <property type="evidence" value="ECO:0007669"/>
    <property type="project" value="Ensembl"/>
</dbReference>
<dbReference type="GO" id="GO:0031430">
    <property type="term" value="C:M band"/>
    <property type="evidence" value="ECO:0007669"/>
    <property type="project" value="Ensembl"/>
</dbReference>
<dbReference type="InParanoid" id="G1KG89"/>